<name>A0AAV4RG65_CAEEX</name>
<dbReference type="EMBL" id="BPLR01007777">
    <property type="protein sequence ID" value="GIY19599.1"/>
    <property type="molecule type" value="Genomic_DNA"/>
</dbReference>
<organism evidence="1 2">
    <name type="scientific">Caerostris extrusa</name>
    <name type="common">Bark spider</name>
    <name type="synonym">Caerostris bankana</name>
    <dbReference type="NCBI Taxonomy" id="172846"/>
    <lineage>
        <taxon>Eukaryota</taxon>
        <taxon>Metazoa</taxon>
        <taxon>Ecdysozoa</taxon>
        <taxon>Arthropoda</taxon>
        <taxon>Chelicerata</taxon>
        <taxon>Arachnida</taxon>
        <taxon>Araneae</taxon>
        <taxon>Araneomorphae</taxon>
        <taxon>Entelegynae</taxon>
        <taxon>Araneoidea</taxon>
        <taxon>Araneidae</taxon>
        <taxon>Caerostris</taxon>
    </lineage>
</organism>
<keyword evidence="2" id="KW-1185">Reference proteome</keyword>
<accession>A0AAV4RG65</accession>
<proteinExistence type="predicted"/>
<evidence type="ECO:0000313" key="2">
    <source>
        <dbReference type="Proteomes" id="UP001054945"/>
    </source>
</evidence>
<reference evidence="1 2" key="1">
    <citation type="submission" date="2021-06" db="EMBL/GenBank/DDBJ databases">
        <title>Caerostris extrusa draft genome.</title>
        <authorList>
            <person name="Kono N."/>
            <person name="Arakawa K."/>
        </authorList>
    </citation>
    <scope>NUCLEOTIDE SEQUENCE [LARGE SCALE GENOMIC DNA]</scope>
</reference>
<gene>
    <name evidence="1" type="ORF">CEXT_160111</name>
</gene>
<sequence>MSPALLIFQVVRRPFSDNWLDSNGCYLDPNRPCAVCAIPLVEDILDTSAHHQQREGIFLFNNMPFFLADGLLVLIEAPGLER</sequence>
<protein>
    <submittedName>
        <fullName evidence="1">Uncharacterized protein</fullName>
    </submittedName>
</protein>
<evidence type="ECO:0000313" key="1">
    <source>
        <dbReference type="EMBL" id="GIY19599.1"/>
    </source>
</evidence>
<comment type="caution">
    <text evidence="1">The sequence shown here is derived from an EMBL/GenBank/DDBJ whole genome shotgun (WGS) entry which is preliminary data.</text>
</comment>
<dbReference type="Proteomes" id="UP001054945">
    <property type="component" value="Unassembled WGS sequence"/>
</dbReference>
<dbReference type="AlphaFoldDB" id="A0AAV4RG65"/>